<keyword evidence="2" id="KW-0285">Flavoprotein</keyword>
<evidence type="ECO:0000256" key="4">
    <source>
        <dbReference type="ARBA" id="ARBA00023033"/>
    </source>
</evidence>
<reference evidence="6 7" key="1">
    <citation type="submission" date="2020-08" db="EMBL/GenBank/DDBJ databases">
        <title>Whole genome shotgun sequence of Actinoplanes ianthinogenes NBRC 13996.</title>
        <authorList>
            <person name="Komaki H."/>
            <person name="Tamura T."/>
        </authorList>
    </citation>
    <scope>NUCLEOTIDE SEQUENCE [LARGE SCALE GENOMIC DNA]</scope>
    <source>
        <strain evidence="6 7">NBRC 13996</strain>
    </source>
</reference>
<dbReference type="PANTHER" id="PTHR30137">
    <property type="entry name" value="LUCIFERASE-LIKE MONOOXYGENASE"/>
    <property type="match status" value="1"/>
</dbReference>
<accession>A0ABN6C2F2</accession>
<keyword evidence="7" id="KW-1185">Reference proteome</keyword>
<proteinExistence type="inferred from homology"/>
<dbReference type="Proteomes" id="UP000676967">
    <property type="component" value="Chromosome"/>
</dbReference>
<feature type="domain" description="Luciferase-like" evidence="5">
    <location>
        <begin position="1"/>
        <end position="305"/>
    </location>
</feature>
<protein>
    <submittedName>
        <fullName evidence="6">Monooxygenase (Luciferase-like)</fullName>
    </submittedName>
</protein>
<evidence type="ECO:0000256" key="1">
    <source>
        <dbReference type="ARBA" id="ARBA00010426"/>
    </source>
</evidence>
<dbReference type="PANTHER" id="PTHR30137:SF16">
    <property type="entry name" value="BLL0895 PROTEIN"/>
    <property type="match status" value="1"/>
</dbReference>
<evidence type="ECO:0000259" key="5">
    <source>
        <dbReference type="Pfam" id="PF00296"/>
    </source>
</evidence>
<dbReference type="InterPro" id="IPR036661">
    <property type="entry name" value="Luciferase-like_sf"/>
</dbReference>
<comment type="similarity">
    <text evidence="1">Belongs to the bacterial luciferase oxidoreductase family.</text>
</comment>
<keyword evidence="4 6" id="KW-0503">Monooxygenase</keyword>
<dbReference type="SUPFAM" id="SSF51679">
    <property type="entry name" value="Bacterial luciferase-like"/>
    <property type="match status" value="1"/>
</dbReference>
<dbReference type="RefSeq" id="WP_268248858.1">
    <property type="nucleotide sequence ID" value="NZ_BMQZ01000020.1"/>
</dbReference>
<organism evidence="6 7">
    <name type="scientific">Actinoplanes ianthinogenes</name>
    <dbReference type="NCBI Taxonomy" id="122358"/>
    <lineage>
        <taxon>Bacteria</taxon>
        <taxon>Bacillati</taxon>
        <taxon>Actinomycetota</taxon>
        <taxon>Actinomycetes</taxon>
        <taxon>Micromonosporales</taxon>
        <taxon>Micromonosporaceae</taxon>
        <taxon>Actinoplanes</taxon>
    </lineage>
</organism>
<sequence>MKFGALLFPFHHPMEDPTLQLEGDLDLAELCDRLGFDEFWFGEHHSGGWQIIASPELMIAAAAQRTRRIRLGTGVATLSYHHPFLLLDRIVQLDHLTRGRLIFGVGSGALPLDATMIGHDPMQARRMMAESLEAITALLRYDGPVTRKTDWFELDRAVLHLRPFQWPLDIRVAAFKSPSGPQLAGRYGAGLVSFGASAAIGTGSENPLRTAAGIAETEARQAGLSFDRSRWSVMSLMHVAETEAQARAEVRHGLTEYIKYIRQILPMNVPVDLDDPEAVIDVLMTTGTAVIGTPEQAIRHIEKMWELSGGFGTFLIEQSDIADPHATRRSYELFARRVIPYFTASTWPRVQAYQAELQSGGLTRRTMAAAQAKAGVEYSHEVADRRTPHEQ</sequence>
<evidence type="ECO:0000256" key="2">
    <source>
        <dbReference type="ARBA" id="ARBA00022630"/>
    </source>
</evidence>
<dbReference type="Pfam" id="PF00296">
    <property type="entry name" value="Bac_luciferase"/>
    <property type="match status" value="1"/>
</dbReference>
<evidence type="ECO:0000313" key="7">
    <source>
        <dbReference type="Proteomes" id="UP000676967"/>
    </source>
</evidence>
<dbReference type="Gene3D" id="3.20.20.30">
    <property type="entry name" value="Luciferase-like domain"/>
    <property type="match status" value="1"/>
</dbReference>
<evidence type="ECO:0000256" key="3">
    <source>
        <dbReference type="ARBA" id="ARBA00023002"/>
    </source>
</evidence>
<name>A0ABN6C2F2_9ACTN</name>
<dbReference type="EMBL" id="AP023356">
    <property type="protein sequence ID" value="BCJ39712.1"/>
    <property type="molecule type" value="Genomic_DNA"/>
</dbReference>
<dbReference type="GO" id="GO:0004497">
    <property type="term" value="F:monooxygenase activity"/>
    <property type="evidence" value="ECO:0007669"/>
    <property type="project" value="UniProtKB-KW"/>
</dbReference>
<dbReference type="InterPro" id="IPR050766">
    <property type="entry name" value="Bact_Lucif_Oxidored"/>
</dbReference>
<keyword evidence="3" id="KW-0560">Oxidoreductase</keyword>
<gene>
    <name evidence="6" type="ORF">Aiant_03690</name>
</gene>
<evidence type="ECO:0000313" key="6">
    <source>
        <dbReference type="EMBL" id="BCJ39712.1"/>
    </source>
</evidence>
<dbReference type="InterPro" id="IPR011251">
    <property type="entry name" value="Luciferase-like_dom"/>
</dbReference>